<keyword evidence="1" id="KW-0472">Membrane</keyword>
<evidence type="ECO:0000313" key="3">
    <source>
        <dbReference type="Proteomes" id="UP000298860"/>
    </source>
</evidence>
<dbReference type="AlphaFoldDB" id="A0A4D4J5T1"/>
<keyword evidence="1" id="KW-0812">Transmembrane</keyword>
<evidence type="ECO:0000313" key="2">
    <source>
        <dbReference type="EMBL" id="GDY29949.1"/>
    </source>
</evidence>
<reference evidence="3" key="1">
    <citation type="submission" date="2019-04" db="EMBL/GenBank/DDBJ databases">
        <title>Draft genome sequence of Pseudonocardiaceae bacterium SL3-2-4.</title>
        <authorList>
            <person name="Ningsih F."/>
            <person name="Yokota A."/>
            <person name="Sakai Y."/>
            <person name="Nanatani K."/>
            <person name="Yabe S."/>
            <person name="Oetari A."/>
            <person name="Sjamsuridzal W."/>
        </authorList>
    </citation>
    <scope>NUCLEOTIDE SEQUENCE [LARGE SCALE GENOMIC DNA]</scope>
    <source>
        <strain evidence="3">SL3-2-4</strain>
    </source>
</reference>
<dbReference type="Proteomes" id="UP000298860">
    <property type="component" value="Unassembled WGS sequence"/>
</dbReference>
<evidence type="ECO:0000256" key="1">
    <source>
        <dbReference type="SAM" id="Phobius"/>
    </source>
</evidence>
<comment type="caution">
    <text evidence="2">The sequence shown here is derived from an EMBL/GenBank/DDBJ whole genome shotgun (WGS) entry which is preliminary data.</text>
</comment>
<name>A0A4D4J5T1_9PSEU</name>
<organism evidence="2 3">
    <name type="scientific">Gandjariella thermophila</name>
    <dbReference type="NCBI Taxonomy" id="1931992"/>
    <lineage>
        <taxon>Bacteria</taxon>
        <taxon>Bacillati</taxon>
        <taxon>Actinomycetota</taxon>
        <taxon>Actinomycetes</taxon>
        <taxon>Pseudonocardiales</taxon>
        <taxon>Pseudonocardiaceae</taxon>
        <taxon>Gandjariella</taxon>
    </lineage>
</organism>
<sequence length="109" mass="11077">MINTEVVAAADAPRSRRVVTLAAVLGLLVAVLFGAALFGASPAYASTTPAAPSATATGHASNTATRHAVATRTLLPDRDVLVGGLAGIAMLGTAGAVLWYTARSRYLYH</sequence>
<proteinExistence type="predicted"/>
<keyword evidence="1" id="KW-1133">Transmembrane helix</keyword>
<protein>
    <submittedName>
        <fullName evidence="2">Uncharacterized protein</fullName>
    </submittedName>
</protein>
<feature type="transmembrane region" description="Helical" evidence="1">
    <location>
        <begin position="80"/>
        <end position="102"/>
    </location>
</feature>
<dbReference type="RefSeq" id="WP_137813093.1">
    <property type="nucleotide sequence ID" value="NZ_BJFL01000005.1"/>
</dbReference>
<dbReference type="EMBL" id="BJFL01000005">
    <property type="protein sequence ID" value="GDY29949.1"/>
    <property type="molecule type" value="Genomic_DNA"/>
</dbReference>
<accession>A0A4D4J5T1</accession>
<gene>
    <name evidence="2" type="ORF">GTS_15820</name>
</gene>
<dbReference type="OrthoDB" id="3638440at2"/>
<keyword evidence="3" id="KW-1185">Reference proteome</keyword>